<feature type="compositionally biased region" description="Low complexity" evidence="1">
    <location>
        <begin position="181"/>
        <end position="201"/>
    </location>
</feature>
<reference evidence="2" key="1">
    <citation type="submission" date="2014-09" db="EMBL/GenBank/DDBJ databases">
        <authorList>
            <person name="Magalhaes I.L.F."/>
            <person name="Oliveira U."/>
            <person name="Santos F.R."/>
            <person name="Vidigal T.H.D.A."/>
            <person name="Brescovit A.D."/>
            <person name="Santos A.J."/>
        </authorList>
    </citation>
    <scope>NUCLEOTIDE SEQUENCE</scope>
    <source>
        <tissue evidence="2">Shoot tissue taken approximately 20 cm above the soil surface</tissue>
    </source>
</reference>
<evidence type="ECO:0000313" key="2">
    <source>
        <dbReference type="EMBL" id="JAD33345.1"/>
    </source>
</evidence>
<feature type="compositionally biased region" description="Low complexity" evidence="1">
    <location>
        <begin position="155"/>
        <end position="167"/>
    </location>
</feature>
<feature type="compositionally biased region" description="Polar residues" evidence="1">
    <location>
        <begin position="20"/>
        <end position="31"/>
    </location>
</feature>
<name>A0A0A9U457_ARUDO</name>
<feature type="compositionally biased region" description="Low complexity" evidence="1">
    <location>
        <begin position="99"/>
        <end position="122"/>
    </location>
</feature>
<organism evidence="2">
    <name type="scientific">Arundo donax</name>
    <name type="common">Giant reed</name>
    <name type="synonym">Donax arundinaceus</name>
    <dbReference type="NCBI Taxonomy" id="35708"/>
    <lineage>
        <taxon>Eukaryota</taxon>
        <taxon>Viridiplantae</taxon>
        <taxon>Streptophyta</taxon>
        <taxon>Embryophyta</taxon>
        <taxon>Tracheophyta</taxon>
        <taxon>Spermatophyta</taxon>
        <taxon>Magnoliopsida</taxon>
        <taxon>Liliopsida</taxon>
        <taxon>Poales</taxon>
        <taxon>Poaceae</taxon>
        <taxon>PACMAD clade</taxon>
        <taxon>Arundinoideae</taxon>
        <taxon>Arundineae</taxon>
        <taxon>Arundo</taxon>
    </lineage>
</organism>
<proteinExistence type="predicted"/>
<evidence type="ECO:0000256" key="1">
    <source>
        <dbReference type="SAM" id="MobiDB-lite"/>
    </source>
</evidence>
<feature type="compositionally biased region" description="Basic and acidic residues" evidence="1">
    <location>
        <begin position="75"/>
        <end position="90"/>
    </location>
</feature>
<dbReference type="EMBL" id="GBRH01264550">
    <property type="protein sequence ID" value="JAD33345.1"/>
    <property type="molecule type" value="Transcribed_RNA"/>
</dbReference>
<accession>A0A0A9U457</accession>
<feature type="region of interest" description="Disordered" evidence="1">
    <location>
        <begin position="1"/>
        <end position="262"/>
    </location>
</feature>
<protein>
    <submittedName>
        <fullName evidence="2">Uncharacterized protein</fullName>
    </submittedName>
</protein>
<sequence>MVSPAVMETPQDLGGGQPGVRSSASTRSTQGEADPAFDTAATGLGKIQLTSGEIRLRTRFTPPATASTTSGLHASFHDRQQPQLRGDEAKLTTVAVSGSCASSPPRTSSSSCARAAARTPGRTPAPPRSSPATASLGWMPSAASSRAPLPLGMTPTPSASPASASGPRPWPPSRTGRRHAGSTGFAPAATAPATSTIFPHPLARRLPRPLAIEPPPTRPRAAQPRSNRRHTAWPPLACHSAAGHQPPDPHERTATGASTRAAHAPQPVAHYLLCSLALARHCRVTKGRGMELRTAKGRGPTE</sequence>
<reference evidence="2" key="2">
    <citation type="journal article" date="2015" name="Data Brief">
        <title>Shoot transcriptome of the giant reed, Arundo donax.</title>
        <authorList>
            <person name="Barrero R.A."/>
            <person name="Guerrero F.D."/>
            <person name="Moolhuijzen P."/>
            <person name="Goolsby J.A."/>
            <person name="Tidwell J."/>
            <person name="Bellgard S.E."/>
            <person name="Bellgard M.I."/>
        </authorList>
    </citation>
    <scope>NUCLEOTIDE SEQUENCE</scope>
    <source>
        <tissue evidence="2">Shoot tissue taken approximately 20 cm above the soil surface</tissue>
    </source>
</reference>
<dbReference type="AlphaFoldDB" id="A0A0A9U457"/>